<accession>A0A3N4I4W2</accession>
<evidence type="ECO:0000256" key="5">
    <source>
        <dbReference type="ARBA" id="ARBA00023163"/>
    </source>
</evidence>
<evidence type="ECO:0000313" key="11">
    <source>
        <dbReference type="Proteomes" id="UP000275078"/>
    </source>
</evidence>
<keyword evidence="8" id="KW-0010">Activator</keyword>
<keyword evidence="4 8" id="KW-0805">Transcription regulation</keyword>
<gene>
    <name evidence="8" type="primary">MED4</name>
    <name evidence="10" type="ORF">BJ508DRAFT_306816</name>
</gene>
<evidence type="ECO:0000256" key="6">
    <source>
        <dbReference type="ARBA" id="ARBA00023242"/>
    </source>
</evidence>
<protein>
    <recommendedName>
        <fullName evidence="3 8">Mediator of RNA polymerase II transcription subunit 4</fullName>
    </recommendedName>
    <alternativeName>
        <fullName evidence="7 8">Mediator complex subunit 4</fullName>
    </alternativeName>
</protein>
<sequence>MMGYSNGLTRDVPYVNWRRDRHRPTDLTSKRQIAQPAGPRESAVEPHRQKKTSVQLESATAEMERTRSQTTKTNPSQLQRVSNAGRLSLRKQSQHAKQNSKSLRSIDQQITHQSSPLSPKTAMNAQVQKTLDTLESALQSLTDSIYTYNPSSAAARALVQAEEDLTRVLAHVAEHQSLHHRLLALSSLASEIDAQTVNILQKLESCHAELTALPPPPTPIAEPPTERVNPLLVEGGEGERKVPEYARPPVK</sequence>
<reference evidence="10 11" key="1">
    <citation type="journal article" date="2018" name="Nat. Ecol. Evol.">
        <title>Pezizomycetes genomes reveal the molecular basis of ectomycorrhizal truffle lifestyle.</title>
        <authorList>
            <person name="Murat C."/>
            <person name="Payen T."/>
            <person name="Noel B."/>
            <person name="Kuo A."/>
            <person name="Morin E."/>
            <person name="Chen J."/>
            <person name="Kohler A."/>
            <person name="Krizsan K."/>
            <person name="Balestrini R."/>
            <person name="Da Silva C."/>
            <person name="Montanini B."/>
            <person name="Hainaut M."/>
            <person name="Levati E."/>
            <person name="Barry K.W."/>
            <person name="Belfiori B."/>
            <person name="Cichocki N."/>
            <person name="Clum A."/>
            <person name="Dockter R.B."/>
            <person name="Fauchery L."/>
            <person name="Guy J."/>
            <person name="Iotti M."/>
            <person name="Le Tacon F."/>
            <person name="Lindquist E.A."/>
            <person name="Lipzen A."/>
            <person name="Malagnac F."/>
            <person name="Mello A."/>
            <person name="Molinier V."/>
            <person name="Miyauchi S."/>
            <person name="Poulain J."/>
            <person name="Riccioni C."/>
            <person name="Rubini A."/>
            <person name="Sitrit Y."/>
            <person name="Splivallo R."/>
            <person name="Traeger S."/>
            <person name="Wang M."/>
            <person name="Zifcakova L."/>
            <person name="Wipf D."/>
            <person name="Zambonelli A."/>
            <person name="Paolocci F."/>
            <person name="Nowrousian M."/>
            <person name="Ottonello S."/>
            <person name="Baldrian P."/>
            <person name="Spatafora J.W."/>
            <person name="Henrissat B."/>
            <person name="Nagy L.G."/>
            <person name="Aury J.M."/>
            <person name="Wincker P."/>
            <person name="Grigoriev I.V."/>
            <person name="Bonfante P."/>
            <person name="Martin F.M."/>
        </authorList>
    </citation>
    <scope>NUCLEOTIDE SEQUENCE [LARGE SCALE GENOMIC DNA]</scope>
    <source>
        <strain evidence="10 11">RN42</strain>
    </source>
</reference>
<evidence type="ECO:0000256" key="9">
    <source>
        <dbReference type="SAM" id="MobiDB-lite"/>
    </source>
</evidence>
<dbReference type="Proteomes" id="UP000275078">
    <property type="component" value="Unassembled WGS sequence"/>
</dbReference>
<evidence type="ECO:0000256" key="2">
    <source>
        <dbReference type="ARBA" id="ARBA00009626"/>
    </source>
</evidence>
<evidence type="ECO:0000256" key="8">
    <source>
        <dbReference type="RuleBase" id="RU364141"/>
    </source>
</evidence>
<evidence type="ECO:0000256" key="3">
    <source>
        <dbReference type="ARBA" id="ARBA00020629"/>
    </source>
</evidence>
<dbReference type="GO" id="GO:0016592">
    <property type="term" value="C:mediator complex"/>
    <property type="evidence" value="ECO:0007669"/>
    <property type="project" value="InterPro"/>
</dbReference>
<dbReference type="GO" id="GO:0003712">
    <property type="term" value="F:transcription coregulator activity"/>
    <property type="evidence" value="ECO:0007669"/>
    <property type="project" value="InterPro"/>
</dbReference>
<dbReference type="GO" id="GO:0006357">
    <property type="term" value="P:regulation of transcription by RNA polymerase II"/>
    <property type="evidence" value="ECO:0007669"/>
    <property type="project" value="InterPro"/>
</dbReference>
<comment type="subunit">
    <text evidence="8">Component of the Mediator complex.</text>
</comment>
<evidence type="ECO:0000256" key="4">
    <source>
        <dbReference type="ARBA" id="ARBA00023015"/>
    </source>
</evidence>
<dbReference type="OrthoDB" id="1929813at2759"/>
<name>A0A3N4I4W2_ASCIM</name>
<dbReference type="InterPro" id="IPR019258">
    <property type="entry name" value="Mediator_Med4"/>
</dbReference>
<feature type="region of interest" description="Disordered" evidence="9">
    <location>
        <begin position="15"/>
        <end position="124"/>
    </location>
</feature>
<evidence type="ECO:0000256" key="1">
    <source>
        <dbReference type="ARBA" id="ARBA00004123"/>
    </source>
</evidence>
<keyword evidence="11" id="KW-1185">Reference proteome</keyword>
<evidence type="ECO:0000313" key="10">
    <source>
        <dbReference type="EMBL" id="RPA81089.1"/>
    </source>
</evidence>
<dbReference type="AlphaFoldDB" id="A0A3N4I4W2"/>
<organism evidence="10 11">
    <name type="scientific">Ascobolus immersus RN42</name>
    <dbReference type="NCBI Taxonomy" id="1160509"/>
    <lineage>
        <taxon>Eukaryota</taxon>
        <taxon>Fungi</taxon>
        <taxon>Dikarya</taxon>
        <taxon>Ascomycota</taxon>
        <taxon>Pezizomycotina</taxon>
        <taxon>Pezizomycetes</taxon>
        <taxon>Pezizales</taxon>
        <taxon>Ascobolaceae</taxon>
        <taxon>Ascobolus</taxon>
    </lineage>
</organism>
<evidence type="ECO:0000256" key="7">
    <source>
        <dbReference type="ARBA" id="ARBA00031257"/>
    </source>
</evidence>
<comment type="function">
    <text evidence="8">Component of the Mediator complex, a coactivator involved in the regulated transcription of nearly all RNA polymerase II-dependent genes. Mediator functions as a bridge to convey information from gene-specific regulatory proteins to the basal RNA polymerase II transcription machinery. Mediator is recruited to promoters by direct interactions with regulatory proteins and serves as a scaffold for the assembly of a functional preinitiation complex with RNA polymerase II and the general transcription factors.</text>
</comment>
<feature type="compositionally biased region" description="Polar residues" evidence="9">
    <location>
        <begin position="68"/>
        <end position="82"/>
    </location>
</feature>
<keyword evidence="5 8" id="KW-0804">Transcription</keyword>
<comment type="subcellular location">
    <subcellularLocation>
        <location evidence="1 8">Nucleus</location>
    </subcellularLocation>
</comment>
<dbReference type="STRING" id="1160509.A0A3N4I4W2"/>
<dbReference type="Pfam" id="PF10018">
    <property type="entry name" value="Med4"/>
    <property type="match status" value="1"/>
</dbReference>
<comment type="similarity">
    <text evidence="2 8">Belongs to the Mediator complex subunit 4 family.</text>
</comment>
<proteinExistence type="inferred from homology"/>
<dbReference type="EMBL" id="ML119682">
    <property type="protein sequence ID" value="RPA81089.1"/>
    <property type="molecule type" value="Genomic_DNA"/>
</dbReference>
<keyword evidence="6 8" id="KW-0539">Nucleus</keyword>
<feature type="compositionally biased region" description="Polar residues" evidence="9">
    <location>
        <begin position="95"/>
        <end position="124"/>
    </location>
</feature>